<proteinExistence type="inferred from homology"/>
<feature type="domain" description="SP-RING-type" evidence="12">
    <location>
        <begin position="242"/>
        <end position="325"/>
    </location>
</feature>
<dbReference type="Gene3D" id="1.20.120.1010">
    <property type="match status" value="1"/>
</dbReference>
<feature type="compositionally biased region" description="Basic and acidic residues" evidence="11">
    <location>
        <begin position="43"/>
        <end position="62"/>
    </location>
</feature>
<keyword evidence="14" id="KW-1185">Reference proteome</keyword>
<dbReference type="PANTHER" id="PTHR21330">
    <property type="entry name" value="E3 SUMO-PROTEIN LIGASE NSE2"/>
    <property type="match status" value="1"/>
</dbReference>
<dbReference type="InterPro" id="IPR026846">
    <property type="entry name" value="Nse2(Mms21)"/>
</dbReference>
<dbReference type="InterPro" id="IPR004181">
    <property type="entry name" value="Znf_MIZ"/>
</dbReference>
<evidence type="ECO:0000256" key="10">
    <source>
        <dbReference type="PROSITE-ProRule" id="PRU00452"/>
    </source>
</evidence>
<comment type="similarity">
    <text evidence="3">Belongs to the NSE2 family.</text>
</comment>
<organism evidence="13 14">
    <name type="scientific">Pisolithus microcarpus 441</name>
    <dbReference type="NCBI Taxonomy" id="765257"/>
    <lineage>
        <taxon>Eukaryota</taxon>
        <taxon>Fungi</taxon>
        <taxon>Dikarya</taxon>
        <taxon>Basidiomycota</taxon>
        <taxon>Agaricomycotina</taxon>
        <taxon>Agaricomycetes</taxon>
        <taxon>Agaricomycetidae</taxon>
        <taxon>Boletales</taxon>
        <taxon>Sclerodermatineae</taxon>
        <taxon>Pisolithaceae</taxon>
        <taxon>Pisolithus</taxon>
    </lineage>
</organism>
<evidence type="ECO:0000259" key="12">
    <source>
        <dbReference type="PROSITE" id="PS51044"/>
    </source>
</evidence>
<evidence type="ECO:0000256" key="5">
    <source>
        <dbReference type="ARBA" id="ARBA00022723"/>
    </source>
</evidence>
<dbReference type="Pfam" id="PF11789">
    <property type="entry name" value="zf-Nse"/>
    <property type="match status" value="1"/>
</dbReference>
<reference evidence="14" key="2">
    <citation type="submission" date="2015-01" db="EMBL/GenBank/DDBJ databases">
        <title>Evolutionary Origins and Diversification of the Mycorrhizal Mutualists.</title>
        <authorList>
            <consortium name="DOE Joint Genome Institute"/>
            <consortium name="Mycorrhizal Genomics Consortium"/>
            <person name="Kohler A."/>
            <person name="Kuo A."/>
            <person name="Nagy L.G."/>
            <person name="Floudas D."/>
            <person name="Copeland A."/>
            <person name="Barry K.W."/>
            <person name="Cichocki N."/>
            <person name="Veneault-Fourrey C."/>
            <person name="LaButti K."/>
            <person name="Lindquist E.A."/>
            <person name="Lipzen A."/>
            <person name="Lundell T."/>
            <person name="Morin E."/>
            <person name="Murat C."/>
            <person name="Riley R."/>
            <person name="Ohm R."/>
            <person name="Sun H."/>
            <person name="Tunlid A."/>
            <person name="Henrissat B."/>
            <person name="Grigoriev I.V."/>
            <person name="Hibbett D.S."/>
            <person name="Martin F."/>
        </authorList>
    </citation>
    <scope>NUCLEOTIDE SEQUENCE [LARGE SCALE GENOMIC DNA]</scope>
    <source>
        <strain evidence="14">441</strain>
    </source>
</reference>
<evidence type="ECO:0000256" key="8">
    <source>
        <dbReference type="ARBA" id="ARBA00022833"/>
    </source>
</evidence>
<name>A0A0C9ZXY2_9AGAM</name>
<keyword evidence="7" id="KW-0833">Ubl conjugation pathway</keyword>
<keyword evidence="9" id="KW-0539">Nucleus</keyword>
<evidence type="ECO:0000256" key="9">
    <source>
        <dbReference type="ARBA" id="ARBA00023242"/>
    </source>
</evidence>
<dbReference type="Gene3D" id="3.30.40.10">
    <property type="entry name" value="Zinc/RING finger domain, C3HC4 (zinc finger)"/>
    <property type="match status" value="1"/>
</dbReference>
<evidence type="ECO:0000256" key="2">
    <source>
        <dbReference type="ARBA" id="ARBA00004718"/>
    </source>
</evidence>
<dbReference type="GO" id="GO:0061665">
    <property type="term" value="F:SUMO ligase activity"/>
    <property type="evidence" value="ECO:0007669"/>
    <property type="project" value="TreeGrafter"/>
</dbReference>
<dbReference type="Proteomes" id="UP000054018">
    <property type="component" value="Unassembled WGS sequence"/>
</dbReference>
<evidence type="ECO:0000313" key="14">
    <source>
        <dbReference type="Proteomes" id="UP000054018"/>
    </source>
</evidence>
<dbReference type="GO" id="GO:0005634">
    <property type="term" value="C:nucleus"/>
    <property type="evidence" value="ECO:0007669"/>
    <property type="project" value="UniProtKB-SubCell"/>
</dbReference>
<dbReference type="AlphaFoldDB" id="A0A0C9ZXY2"/>
<dbReference type="GO" id="GO:0016925">
    <property type="term" value="P:protein sumoylation"/>
    <property type="evidence" value="ECO:0007669"/>
    <property type="project" value="UniProtKB-UniPathway"/>
</dbReference>
<dbReference type="STRING" id="765257.A0A0C9ZXY2"/>
<dbReference type="OrthoDB" id="26899at2759"/>
<keyword evidence="4" id="KW-0808">Transferase</keyword>
<feature type="compositionally biased region" description="Basic residues" evidence="11">
    <location>
        <begin position="1"/>
        <end position="12"/>
    </location>
</feature>
<evidence type="ECO:0000256" key="4">
    <source>
        <dbReference type="ARBA" id="ARBA00022679"/>
    </source>
</evidence>
<dbReference type="PANTHER" id="PTHR21330:SF1">
    <property type="entry name" value="E3 SUMO-PROTEIN LIGASE NSE2"/>
    <property type="match status" value="1"/>
</dbReference>
<evidence type="ECO:0000256" key="11">
    <source>
        <dbReference type="SAM" id="MobiDB-lite"/>
    </source>
</evidence>
<dbReference type="HOGENOM" id="CLU_055164_0_0_1"/>
<dbReference type="EMBL" id="KN833715">
    <property type="protein sequence ID" value="KIK24498.1"/>
    <property type="molecule type" value="Genomic_DNA"/>
</dbReference>
<reference evidence="13 14" key="1">
    <citation type="submission" date="2014-04" db="EMBL/GenBank/DDBJ databases">
        <authorList>
            <consortium name="DOE Joint Genome Institute"/>
            <person name="Kuo A."/>
            <person name="Kohler A."/>
            <person name="Costa M.D."/>
            <person name="Nagy L.G."/>
            <person name="Floudas D."/>
            <person name="Copeland A."/>
            <person name="Barry K.W."/>
            <person name="Cichocki N."/>
            <person name="Veneault-Fourrey C."/>
            <person name="LaButti K."/>
            <person name="Lindquist E.A."/>
            <person name="Lipzen A."/>
            <person name="Lundell T."/>
            <person name="Morin E."/>
            <person name="Murat C."/>
            <person name="Sun H."/>
            <person name="Tunlid A."/>
            <person name="Henrissat B."/>
            <person name="Grigoriev I.V."/>
            <person name="Hibbett D.S."/>
            <person name="Martin F."/>
            <person name="Nordberg H.P."/>
            <person name="Cantor M.N."/>
            <person name="Hua S.X."/>
        </authorList>
    </citation>
    <scope>NUCLEOTIDE SEQUENCE [LARGE SCALE GENOMIC DNA]</scope>
    <source>
        <strain evidence="13 14">441</strain>
    </source>
</reference>
<evidence type="ECO:0000256" key="3">
    <source>
        <dbReference type="ARBA" id="ARBA00008212"/>
    </source>
</evidence>
<dbReference type="InterPro" id="IPR013083">
    <property type="entry name" value="Znf_RING/FYVE/PHD"/>
</dbReference>
<dbReference type="SUPFAM" id="SSF57850">
    <property type="entry name" value="RING/U-box"/>
    <property type="match status" value="1"/>
</dbReference>
<accession>A0A0C9ZXY2</accession>
<feature type="region of interest" description="Disordered" evidence="11">
    <location>
        <begin position="1"/>
        <end position="79"/>
    </location>
</feature>
<comment type="pathway">
    <text evidence="2">Protein modification; protein sumoylation.</text>
</comment>
<gene>
    <name evidence="13" type="ORF">PISMIDRAFT_98430</name>
</gene>
<dbReference type="GO" id="GO:0030915">
    <property type="term" value="C:Smc5-Smc6 complex"/>
    <property type="evidence" value="ECO:0007669"/>
    <property type="project" value="InterPro"/>
</dbReference>
<evidence type="ECO:0000256" key="1">
    <source>
        <dbReference type="ARBA" id="ARBA00004123"/>
    </source>
</evidence>
<sequence>MPHAASRKRASRTRREPSDDHIEVGDLTQRNDDVVESEGSDDEQPRRTAKKERTDKKGKAVLRDAGPALESDDDDGRIDVENFRDQPLDKKEGAKLHGIAQDWELIRKQIHQGSFSLVKDVAISLADVMEVDQSVKALHGVDAIMRELLDIDQEMLSHEETLKELHQKLMLGERVVSVMDRYENAVNGKMDQYRSKTSRQKYGTSEVYTQFRECIFEVQNPSVPIPPIKEFIPREHGDISDDDDDLEIGGVTQDYKCPITLTTLVNPMTSKVCGHSFSGAAIQEYLQKARADGIACPAAGCKKRLTMAVLRPDKDLEKKIKIAARQRQRQAEDSDDGEVVE</sequence>
<keyword evidence="8" id="KW-0862">Zinc</keyword>
<evidence type="ECO:0000256" key="7">
    <source>
        <dbReference type="ARBA" id="ARBA00022786"/>
    </source>
</evidence>
<comment type="subcellular location">
    <subcellularLocation>
        <location evidence="1">Nucleus</location>
    </subcellularLocation>
</comment>
<keyword evidence="6 10" id="KW-0863">Zinc-finger</keyword>
<keyword evidence="5" id="KW-0479">Metal-binding</keyword>
<evidence type="ECO:0000313" key="13">
    <source>
        <dbReference type="EMBL" id="KIK24498.1"/>
    </source>
</evidence>
<dbReference type="UniPathway" id="UPA00886"/>
<protein>
    <recommendedName>
        <fullName evidence="12">SP-RING-type domain-containing protein</fullName>
    </recommendedName>
</protein>
<dbReference type="PROSITE" id="PS51044">
    <property type="entry name" value="ZF_SP_RING"/>
    <property type="match status" value="1"/>
</dbReference>
<dbReference type="GO" id="GO:0008270">
    <property type="term" value="F:zinc ion binding"/>
    <property type="evidence" value="ECO:0007669"/>
    <property type="project" value="UniProtKB-KW"/>
</dbReference>
<feature type="compositionally biased region" description="Basic and acidic residues" evidence="11">
    <location>
        <begin position="13"/>
        <end position="33"/>
    </location>
</feature>
<dbReference type="CDD" id="cd16651">
    <property type="entry name" value="SPL-RING_NSE2"/>
    <property type="match status" value="1"/>
</dbReference>
<evidence type="ECO:0000256" key="6">
    <source>
        <dbReference type="ARBA" id="ARBA00022771"/>
    </source>
</evidence>
<dbReference type="GO" id="GO:0000724">
    <property type="term" value="P:double-strand break repair via homologous recombination"/>
    <property type="evidence" value="ECO:0007669"/>
    <property type="project" value="InterPro"/>
</dbReference>